<comment type="caution">
    <text evidence="2">The sequence shown here is derived from an EMBL/GenBank/DDBJ whole genome shotgun (WGS) entry which is preliminary data.</text>
</comment>
<keyword evidence="1" id="KW-0812">Transmembrane</keyword>
<gene>
    <name evidence="2" type="ORF">AVEN_23146_1</name>
</gene>
<accession>A0A4Y2RCB0</accession>
<keyword evidence="3" id="KW-1185">Reference proteome</keyword>
<reference evidence="2 3" key="1">
    <citation type="journal article" date="2019" name="Sci. Rep.">
        <title>Orb-weaving spider Araneus ventricosus genome elucidates the spidroin gene catalogue.</title>
        <authorList>
            <person name="Kono N."/>
            <person name="Nakamura H."/>
            <person name="Ohtoshi R."/>
            <person name="Moran D.A.P."/>
            <person name="Shinohara A."/>
            <person name="Yoshida Y."/>
            <person name="Fujiwara M."/>
            <person name="Mori M."/>
            <person name="Tomita M."/>
            <person name="Arakawa K."/>
        </authorList>
    </citation>
    <scope>NUCLEOTIDE SEQUENCE [LARGE SCALE GENOMIC DNA]</scope>
</reference>
<sequence>MTKSDGCVRTPRSASSTRHCALPLFWDYGLVLAFCLRFTYATSARYVYAFGATVLVTALVPVLVLRTVWLHYQWVIRQFGSATGLVGWFVPFVAARIPVAALVPPAPAFHTPFLPLPTPRFCAGFHRLRCRLRCLCWFNAHLRAF</sequence>
<evidence type="ECO:0000256" key="1">
    <source>
        <dbReference type="SAM" id="Phobius"/>
    </source>
</evidence>
<dbReference type="Proteomes" id="UP000499080">
    <property type="component" value="Unassembled WGS sequence"/>
</dbReference>
<keyword evidence="1" id="KW-0472">Membrane</keyword>
<feature type="transmembrane region" description="Helical" evidence="1">
    <location>
        <begin position="46"/>
        <end position="69"/>
    </location>
</feature>
<dbReference type="EMBL" id="BGPR01144034">
    <property type="protein sequence ID" value="GBN73402.1"/>
    <property type="molecule type" value="Genomic_DNA"/>
</dbReference>
<organism evidence="2 3">
    <name type="scientific">Araneus ventricosus</name>
    <name type="common">Orbweaver spider</name>
    <name type="synonym">Epeira ventricosa</name>
    <dbReference type="NCBI Taxonomy" id="182803"/>
    <lineage>
        <taxon>Eukaryota</taxon>
        <taxon>Metazoa</taxon>
        <taxon>Ecdysozoa</taxon>
        <taxon>Arthropoda</taxon>
        <taxon>Chelicerata</taxon>
        <taxon>Arachnida</taxon>
        <taxon>Araneae</taxon>
        <taxon>Araneomorphae</taxon>
        <taxon>Entelegynae</taxon>
        <taxon>Araneoidea</taxon>
        <taxon>Araneidae</taxon>
        <taxon>Araneus</taxon>
    </lineage>
</organism>
<evidence type="ECO:0000313" key="3">
    <source>
        <dbReference type="Proteomes" id="UP000499080"/>
    </source>
</evidence>
<name>A0A4Y2RCB0_ARAVE</name>
<feature type="transmembrane region" description="Helical" evidence="1">
    <location>
        <begin position="21"/>
        <end position="40"/>
    </location>
</feature>
<protein>
    <submittedName>
        <fullName evidence="2">Uncharacterized protein</fullName>
    </submittedName>
</protein>
<keyword evidence="1" id="KW-1133">Transmembrane helix</keyword>
<proteinExistence type="predicted"/>
<evidence type="ECO:0000313" key="2">
    <source>
        <dbReference type="EMBL" id="GBN73402.1"/>
    </source>
</evidence>
<dbReference type="AlphaFoldDB" id="A0A4Y2RCB0"/>